<keyword evidence="3" id="KW-1185">Reference proteome</keyword>
<keyword evidence="1" id="KW-1133">Transmembrane helix</keyword>
<evidence type="ECO:0000313" key="3">
    <source>
        <dbReference type="Proteomes" id="UP000027219"/>
    </source>
</evidence>
<dbReference type="AlphaFoldDB" id="A0A066V1Y5"/>
<dbReference type="Proteomes" id="UP000027219">
    <property type="component" value="Unassembled WGS sequence"/>
</dbReference>
<keyword evidence="2" id="KW-0436">Ligase</keyword>
<organism evidence="2 3">
    <name type="scientific">Vibrio fortis</name>
    <dbReference type="NCBI Taxonomy" id="212667"/>
    <lineage>
        <taxon>Bacteria</taxon>
        <taxon>Pseudomonadati</taxon>
        <taxon>Pseudomonadota</taxon>
        <taxon>Gammaproteobacteria</taxon>
        <taxon>Vibrionales</taxon>
        <taxon>Vibrionaceae</taxon>
        <taxon>Vibrio</taxon>
    </lineage>
</organism>
<gene>
    <name evidence="2" type="ORF">VFDL14_07340</name>
</gene>
<reference evidence="2 3" key="1">
    <citation type="submission" date="2014-02" db="EMBL/GenBank/DDBJ databases">
        <title>Vibrio fortis Dalian14 Genome Sequencing.</title>
        <authorList>
            <person name="Wang Y."/>
            <person name="Song L."/>
            <person name="Liu G."/>
            <person name="Ding J."/>
        </authorList>
    </citation>
    <scope>NUCLEOTIDE SEQUENCE [LARGE SCALE GENOMIC DNA]</scope>
    <source>
        <strain evidence="2 3">Dalian14</strain>
    </source>
</reference>
<evidence type="ECO:0000313" key="2">
    <source>
        <dbReference type="EMBL" id="KDN30529.1"/>
    </source>
</evidence>
<keyword evidence="1" id="KW-0812">Transmembrane</keyword>
<comment type="caution">
    <text evidence="2">The sequence shown here is derived from an EMBL/GenBank/DDBJ whole genome shotgun (WGS) entry which is preliminary data.</text>
</comment>
<feature type="transmembrane region" description="Helical" evidence="1">
    <location>
        <begin position="26"/>
        <end position="41"/>
    </location>
</feature>
<name>A0A066V1Y5_9VIBR</name>
<accession>A0A066V1Y5</accession>
<evidence type="ECO:0000256" key="1">
    <source>
        <dbReference type="SAM" id="Phobius"/>
    </source>
</evidence>
<keyword evidence="1" id="KW-0472">Membrane</keyword>
<dbReference type="GO" id="GO:0016874">
    <property type="term" value="F:ligase activity"/>
    <property type="evidence" value="ECO:0007669"/>
    <property type="project" value="UniProtKB-KW"/>
</dbReference>
<protein>
    <submittedName>
        <fullName evidence="2">O-succinylbenzoic acid--CoA ligase</fullName>
    </submittedName>
</protein>
<sequence length="55" mass="6021">MKTALIFAVLLQIGQAVTSHGLTRSLAEFTAFILVVVLVMMKKQESQANTSVQEQ</sequence>
<dbReference type="EMBL" id="JFFR01000002">
    <property type="protein sequence ID" value="KDN30529.1"/>
    <property type="molecule type" value="Genomic_DNA"/>
</dbReference>
<dbReference type="RefSeq" id="WP_032549588.1">
    <property type="nucleotide sequence ID" value="NZ_BTGL01000011.1"/>
</dbReference>
<proteinExistence type="predicted"/>